<keyword evidence="2" id="KW-1185">Reference proteome</keyword>
<proteinExistence type="predicted"/>
<evidence type="ECO:0000313" key="2">
    <source>
        <dbReference type="Proteomes" id="UP000184275"/>
    </source>
</evidence>
<reference evidence="2" key="1">
    <citation type="submission" date="2016-11" db="EMBL/GenBank/DDBJ databases">
        <authorList>
            <person name="Varghese N."/>
            <person name="Submissions S."/>
        </authorList>
    </citation>
    <scope>NUCLEOTIDE SEQUENCE [LARGE SCALE GENOMIC DNA]</scope>
    <source>
        <strain evidence="2">UWOS</strain>
    </source>
</reference>
<accession>A0A1M6UT09</accession>
<dbReference type="AlphaFoldDB" id="A0A1M6UT09"/>
<dbReference type="EMBL" id="FRAW01000015">
    <property type="protein sequence ID" value="SHK72365.1"/>
    <property type="molecule type" value="Genomic_DNA"/>
</dbReference>
<name>A0A1M6UT09_9BACT</name>
<evidence type="ECO:0000313" key="1">
    <source>
        <dbReference type="EMBL" id="SHK72365.1"/>
    </source>
</evidence>
<dbReference type="RefSeq" id="WP_143159393.1">
    <property type="nucleotide sequence ID" value="NZ_FRAW01000015.1"/>
</dbReference>
<dbReference type="Proteomes" id="UP000184275">
    <property type="component" value="Unassembled WGS sequence"/>
</dbReference>
<gene>
    <name evidence="1" type="ORF">SAMN05720469_11550</name>
</gene>
<sequence length="365" mass="39042">MAENITTLLDMTDAENISGDDYLYLVQGSGSKRDRKLKLSALFSSDPSHTLVVDSEDDIPGEFLLVKFDQYSHDVHYDTGGKVRFYADTTRAGRIIRGEPKNLDGSEFNTERVQFMAAVIDFGRQDSADCVQNFSGTSKFYRAEVDQWLKVRNGGVNAGGGLSVPNPNSDDNLAKIDGLTGDIQTVGKVKGFGAEFSSIDIAGRAKAATFEGIVETNDISAKDSSKPIYVSAISGFNITGKSSVSGDFSSGSLKTGKIAYENLNLNDNMGIAPVLPYFLDNSGTGNKNLSEILAEAPKGARITFINNSGTDKEYHFTTTGVEGVAGGYFTLKAGRAVDIIVNNVLSVSQVSLLPIGIDYNEGGNL</sequence>
<organism evidence="1 2">
    <name type="scientific">Fibrobacter intestinalis</name>
    <dbReference type="NCBI Taxonomy" id="28122"/>
    <lineage>
        <taxon>Bacteria</taxon>
        <taxon>Pseudomonadati</taxon>
        <taxon>Fibrobacterota</taxon>
        <taxon>Fibrobacteria</taxon>
        <taxon>Fibrobacterales</taxon>
        <taxon>Fibrobacteraceae</taxon>
        <taxon>Fibrobacter</taxon>
    </lineage>
</organism>
<protein>
    <submittedName>
        <fullName evidence="1">Uncharacterized protein</fullName>
    </submittedName>
</protein>